<dbReference type="EMBL" id="DXDD01000020">
    <property type="protein sequence ID" value="HIY59382.1"/>
    <property type="molecule type" value="Genomic_DNA"/>
</dbReference>
<evidence type="ECO:0000256" key="2">
    <source>
        <dbReference type="ARBA" id="ARBA00022670"/>
    </source>
</evidence>
<evidence type="ECO:0000256" key="4">
    <source>
        <dbReference type="ARBA" id="ARBA00022801"/>
    </source>
</evidence>
<comment type="caution">
    <text evidence="10">The sequence shown here is derived from an EMBL/GenBank/DDBJ whole genome shotgun (WGS) entry which is preliminary data.</text>
</comment>
<reference evidence="10" key="1">
    <citation type="journal article" date="2021" name="PeerJ">
        <title>Extensive microbial diversity within the chicken gut microbiome revealed by metagenomics and culture.</title>
        <authorList>
            <person name="Gilroy R."/>
            <person name="Ravi A."/>
            <person name="Getino M."/>
            <person name="Pursley I."/>
            <person name="Horton D.L."/>
            <person name="Alikhan N.F."/>
            <person name="Baker D."/>
            <person name="Gharbi K."/>
            <person name="Hall N."/>
            <person name="Watson M."/>
            <person name="Adriaenssens E.M."/>
            <person name="Foster-Nyarko E."/>
            <person name="Jarju S."/>
            <person name="Secka A."/>
            <person name="Antonio M."/>
            <person name="Oren A."/>
            <person name="Chaudhuri R.R."/>
            <person name="La Ragione R."/>
            <person name="Hildebrand F."/>
            <person name="Pallen M.J."/>
        </authorList>
    </citation>
    <scope>NUCLEOTIDE SEQUENCE</scope>
    <source>
        <strain evidence="10">ChiSxjej3B15-24422</strain>
    </source>
</reference>
<dbReference type="GO" id="GO:0006508">
    <property type="term" value="P:proteolysis"/>
    <property type="evidence" value="ECO:0007669"/>
    <property type="project" value="UniProtKB-KW"/>
</dbReference>
<keyword evidence="5" id="KW-0190">Covalent protein-DNA linkage</keyword>
<dbReference type="GO" id="GO:0003697">
    <property type="term" value="F:single-stranded DNA binding"/>
    <property type="evidence" value="ECO:0007669"/>
    <property type="project" value="InterPro"/>
</dbReference>
<name>A0A9D1YMP0_9FIRM</name>
<feature type="region of interest" description="Disordered" evidence="9">
    <location>
        <begin position="53"/>
        <end position="108"/>
    </location>
</feature>
<evidence type="ECO:0000256" key="1">
    <source>
        <dbReference type="ARBA" id="ARBA00008136"/>
    </source>
</evidence>
<evidence type="ECO:0000256" key="9">
    <source>
        <dbReference type="SAM" id="MobiDB-lite"/>
    </source>
</evidence>
<feature type="region of interest" description="Disordered" evidence="9">
    <location>
        <begin position="181"/>
        <end position="207"/>
    </location>
</feature>
<dbReference type="PANTHER" id="PTHR13604">
    <property type="entry name" value="DC12-RELATED"/>
    <property type="match status" value="1"/>
</dbReference>
<keyword evidence="4 8" id="KW-0378">Hydrolase</keyword>
<evidence type="ECO:0000256" key="5">
    <source>
        <dbReference type="ARBA" id="ARBA00023124"/>
    </source>
</evidence>
<proteinExistence type="inferred from homology"/>
<keyword evidence="3" id="KW-0227">DNA damage</keyword>
<evidence type="ECO:0000256" key="7">
    <source>
        <dbReference type="ARBA" id="ARBA00023239"/>
    </source>
</evidence>
<dbReference type="GO" id="GO:0008233">
    <property type="term" value="F:peptidase activity"/>
    <property type="evidence" value="ECO:0007669"/>
    <property type="project" value="UniProtKB-KW"/>
</dbReference>
<keyword evidence="2 8" id="KW-0645">Protease</keyword>
<feature type="compositionally biased region" description="Gly residues" evidence="9">
    <location>
        <begin position="99"/>
        <end position="108"/>
    </location>
</feature>
<gene>
    <name evidence="10" type="ORF">H9831_01665</name>
</gene>
<comment type="similarity">
    <text evidence="1 8">Belongs to the SOS response-associated peptidase family.</text>
</comment>
<keyword evidence="7" id="KW-0456">Lyase</keyword>
<sequence length="326" mass="36061">MCSRYLIGDGMFEALKEGFFDLAPEEGEDFFLPFLRLRGDIRPSMQAPVLVREPAWTEDLGRPGDPQGGGRPKHDRRPGEPQGGGLDGLRGGLNRDGNPYGGGHGRPGAGELRLKKMVWGFPAPEGKGLVINARCETVLEKKLFSESVRTRRCLIPASGFYEWSQRKDPYFFAPQSVGPQSFGMQSVGSQNSGPQSFGPQSVGPQSGQEKGRLLLMAGFYRSWEGTERFVILTTRANASVCGVHPRMPLILEPEDARLWLEADRGAGAAESRRAPEDVPERPEDGRPEYFADDFPKRRPESFLESLLRKEPAALKREALGQISLFD</sequence>
<dbReference type="EC" id="3.4.-.-" evidence="8"/>
<dbReference type="Proteomes" id="UP000824007">
    <property type="component" value="Unassembled WGS sequence"/>
</dbReference>
<dbReference type="InterPro" id="IPR003738">
    <property type="entry name" value="SRAP"/>
</dbReference>
<feature type="region of interest" description="Disordered" evidence="9">
    <location>
        <begin position="266"/>
        <end position="294"/>
    </location>
</feature>
<reference evidence="10" key="2">
    <citation type="submission" date="2021-04" db="EMBL/GenBank/DDBJ databases">
        <authorList>
            <person name="Gilroy R."/>
        </authorList>
    </citation>
    <scope>NUCLEOTIDE SEQUENCE</scope>
    <source>
        <strain evidence="10">ChiSxjej3B15-24422</strain>
    </source>
</reference>
<organism evidence="10 11">
    <name type="scientific">Candidatus Eisenbergiella pullistercoris</name>
    <dbReference type="NCBI Taxonomy" id="2838555"/>
    <lineage>
        <taxon>Bacteria</taxon>
        <taxon>Bacillati</taxon>
        <taxon>Bacillota</taxon>
        <taxon>Clostridia</taxon>
        <taxon>Lachnospirales</taxon>
        <taxon>Lachnospiraceae</taxon>
        <taxon>Eisenbergiella</taxon>
    </lineage>
</organism>
<accession>A0A9D1YMP0</accession>
<evidence type="ECO:0000256" key="8">
    <source>
        <dbReference type="RuleBase" id="RU364100"/>
    </source>
</evidence>
<evidence type="ECO:0000256" key="6">
    <source>
        <dbReference type="ARBA" id="ARBA00023125"/>
    </source>
</evidence>
<feature type="compositionally biased region" description="Gly residues" evidence="9">
    <location>
        <begin position="81"/>
        <end position="91"/>
    </location>
</feature>
<dbReference type="AlphaFoldDB" id="A0A9D1YMP0"/>
<evidence type="ECO:0000256" key="3">
    <source>
        <dbReference type="ARBA" id="ARBA00022763"/>
    </source>
</evidence>
<keyword evidence="6" id="KW-0238">DNA-binding</keyword>
<dbReference type="InterPro" id="IPR036590">
    <property type="entry name" value="SRAP-like"/>
</dbReference>
<protein>
    <recommendedName>
        <fullName evidence="8">Abasic site processing protein</fullName>
        <ecNumber evidence="8">3.4.-.-</ecNumber>
    </recommendedName>
</protein>
<dbReference type="PANTHER" id="PTHR13604:SF0">
    <property type="entry name" value="ABASIC SITE PROCESSING PROTEIN HMCES"/>
    <property type="match status" value="1"/>
</dbReference>
<evidence type="ECO:0000313" key="10">
    <source>
        <dbReference type="EMBL" id="HIY59382.1"/>
    </source>
</evidence>
<dbReference type="GO" id="GO:0016829">
    <property type="term" value="F:lyase activity"/>
    <property type="evidence" value="ECO:0007669"/>
    <property type="project" value="UniProtKB-KW"/>
</dbReference>
<dbReference type="Pfam" id="PF02586">
    <property type="entry name" value="SRAP"/>
    <property type="match status" value="1"/>
</dbReference>
<evidence type="ECO:0000313" key="11">
    <source>
        <dbReference type="Proteomes" id="UP000824007"/>
    </source>
</evidence>
<dbReference type="SUPFAM" id="SSF143081">
    <property type="entry name" value="BB1717-like"/>
    <property type="match status" value="1"/>
</dbReference>
<dbReference type="GO" id="GO:0106300">
    <property type="term" value="P:protein-DNA covalent cross-linking repair"/>
    <property type="evidence" value="ECO:0007669"/>
    <property type="project" value="InterPro"/>
</dbReference>
<dbReference type="Gene3D" id="3.90.1680.10">
    <property type="entry name" value="SOS response associated peptidase-like"/>
    <property type="match status" value="1"/>
</dbReference>